<sequence length="227" mass="25971">MYLDHQVQLSILRELLFRPQARFTELNKTGLTSDHFTFHLKHLMEKGLVEKRDEVYQLTPYGLDVAGRLDIKTMKFVAQPKVGVAICVTRKNGGGTEVLIGRRLKDPHKGKAGMFYAEKVRLGESLFDTAARCLENEVGVKAQFKFAGTLHLTRVQESEIVQDVIFTCFRATIISGEVEPTTNESQNFWVKYEKASELTDGFLDLAADLELFVKKEPFFEERRSKYE</sequence>
<dbReference type="Proteomes" id="UP000177871">
    <property type="component" value="Unassembled WGS sequence"/>
</dbReference>
<comment type="caution">
    <text evidence="2">The sequence shown here is derived from an EMBL/GenBank/DDBJ whole genome shotgun (WGS) entry which is preliminary data.</text>
</comment>
<proteinExistence type="predicted"/>
<dbReference type="Gene3D" id="3.90.79.10">
    <property type="entry name" value="Nucleoside Triphosphate Pyrophosphohydrolase"/>
    <property type="match status" value="1"/>
</dbReference>
<name>A0A1F5ZZ09_9BACT</name>
<dbReference type="Pfam" id="PF00293">
    <property type="entry name" value="NUDIX"/>
    <property type="match status" value="1"/>
</dbReference>
<protein>
    <recommendedName>
        <fullName evidence="1">Nudix hydrolase domain-containing protein</fullName>
    </recommendedName>
</protein>
<organism evidence="2 3">
    <name type="scientific">Candidatus Gottesmanbacteria bacterium RIFCSPHIGHO2_01_FULL_47_48</name>
    <dbReference type="NCBI Taxonomy" id="1798381"/>
    <lineage>
        <taxon>Bacteria</taxon>
        <taxon>Candidatus Gottesmaniibacteriota</taxon>
    </lineage>
</organism>
<dbReference type="InterPro" id="IPR015797">
    <property type="entry name" value="NUDIX_hydrolase-like_dom_sf"/>
</dbReference>
<dbReference type="EMBL" id="MFJK01000017">
    <property type="protein sequence ID" value="OGG17716.1"/>
    <property type="molecule type" value="Genomic_DNA"/>
</dbReference>
<gene>
    <name evidence="2" type="ORF">A2721_00545</name>
</gene>
<accession>A0A1F5ZZ09</accession>
<dbReference type="InterPro" id="IPR036390">
    <property type="entry name" value="WH_DNA-bd_sf"/>
</dbReference>
<dbReference type="PROSITE" id="PS51462">
    <property type="entry name" value="NUDIX"/>
    <property type="match status" value="1"/>
</dbReference>
<dbReference type="InterPro" id="IPR000086">
    <property type="entry name" value="NUDIX_hydrolase_dom"/>
</dbReference>
<dbReference type="Gene3D" id="1.10.10.10">
    <property type="entry name" value="Winged helix-like DNA-binding domain superfamily/Winged helix DNA-binding domain"/>
    <property type="match status" value="1"/>
</dbReference>
<dbReference type="STRING" id="1798381.A2721_00545"/>
<dbReference type="SUPFAM" id="SSF46785">
    <property type="entry name" value="Winged helix' DNA-binding domain"/>
    <property type="match status" value="1"/>
</dbReference>
<evidence type="ECO:0000313" key="3">
    <source>
        <dbReference type="Proteomes" id="UP000177871"/>
    </source>
</evidence>
<evidence type="ECO:0000259" key="1">
    <source>
        <dbReference type="PROSITE" id="PS51462"/>
    </source>
</evidence>
<evidence type="ECO:0000313" key="2">
    <source>
        <dbReference type="EMBL" id="OGG17716.1"/>
    </source>
</evidence>
<reference evidence="2 3" key="1">
    <citation type="journal article" date="2016" name="Nat. Commun.">
        <title>Thousands of microbial genomes shed light on interconnected biogeochemical processes in an aquifer system.</title>
        <authorList>
            <person name="Anantharaman K."/>
            <person name="Brown C.T."/>
            <person name="Hug L.A."/>
            <person name="Sharon I."/>
            <person name="Castelle C.J."/>
            <person name="Probst A.J."/>
            <person name="Thomas B.C."/>
            <person name="Singh A."/>
            <person name="Wilkins M.J."/>
            <person name="Karaoz U."/>
            <person name="Brodie E.L."/>
            <person name="Williams K.H."/>
            <person name="Hubbard S.S."/>
            <person name="Banfield J.F."/>
        </authorList>
    </citation>
    <scope>NUCLEOTIDE SEQUENCE [LARGE SCALE GENOMIC DNA]</scope>
</reference>
<dbReference type="AlphaFoldDB" id="A0A1F5ZZ09"/>
<feature type="domain" description="Nudix hydrolase" evidence="1">
    <location>
        <begin position="79"/>
        <end position="212"/>
    </location>
</feature>
<dbReference type="InterPro" id="IPR036388">
    <property type="entry name" value="WH-like_DNA-bd_sf"/>
</dbReference>
<dbReference type="SUPFAM" id="SSF55811">
    <property type="entry name" value="Nudix"/>
    <property type="match status" value="1"/>
</dbReference>